<dbReference type="STRING" id="243231.GSU1255"/>
<keyword evidence="4" id="KW-1015">Disulfide bond</keyword>
<dbReference type="KEGG" id="gsu:GSU1255"/>
<evidence type="ECO:0000256" key="1">
    <source>
        <dbReference type="ARBA" id="ARBA00010996"/>
    </source>
</evidence>
<accession>Q74DR0</accession>
<dbReference type="HOGENOM" id="CLU_050131_4_2_7"/>
<dbReference type="OrthoDB" id="9790194at2"/>
<dbReference type="Proteomes" id="UP000000577">
    <property type="component" value="Chromosome"/>
</dbReference>
<dbReference type="EMBL" id="AE017180">
    <property type="protein sequence ID" value="AAR34631.1"/>
    <property type="molecule type" value="Genomic_DNA"/>
</dbReference>
<dbReference type="RefSeq" id="WP_010941910.1">
    <property type="nucleotide sequence ID" value="NC_002939.5"/>
</dbReference>
<dbReference type="PANTHER" id="PTHR12151">
    <property type="entry name" value="ELECTRON TRANSPORT PROTIN SCO1/SENC FAMILY MEMBER"/>
    <property type="match status" value="1"/>
</dbReference>
<feature type="domain" description="Thioredoxin" evidence="6">
    <location>
        <begin position="32"/>
        <end position="190"/>
    </location>
</feature>
<feature type="binding site" evidence="3">
    <location>
        <position position="72"/>
    </location>
    <ligand>
        <name>Cu cation</name>
        <dbReference type="ChEBI" id="CHEBI:23378"/>
    </ligand>
</feature>
<dbReference type="EnsemblBacteria" id="AAR34631">
    <property type="protein sequence ID" value="AAR34631"/>
    <property type="gene ID" value="GSU1255"/>
</dbReference>
<sequence length="194" mass="21568">MKTNSWRILLILVSCVWLSQPLSAVAAPATFASATVKLHDLELLDQDGKSRRFQSDVIGDRLVAITFTYTTCTTICPILDSIFVTLQKKLGARMGKDFHLITMSIDPVNDIPKRLKAYSLKLGARPGWTFLTGSKVNMDKVLVGLDMYSPDIYNHPPSIIVGDGKTGAWQRFYGFPSADKILSSLTELQKARHH</sequence>
<evidence type="ECO:0000313" key="7">
    <source>
        <dbReference type="EMBL" id="AAR34631.1"/>
    </source>
</evidence>
<keyword evidence="8" id="KW-1185">Reference proteome</keyword>
<dbReference type="PROSITE" id="PS51352">
    <property type="entry name" value="THIOREDOXIN_2"/>
    <property type="match status" value="1"/>
</dbReference>
<protein>
    <submittedName>
        <fullName evidence="7">SCO family protein</fullName>
    </submittedName>
</protein>
<keyword evidence="5" id="KW-0732">Signal</keyword>
<evidence type="ECO:0000256" key="2">
    <source>
        <dbReference type="ARBA" id="ARBA00023008"/>
    </source>
</evidence>
<dbReference type="Pfam" id="PF02630">
    <property type="entry name" value="SCO1-SenC"/>
    <property type="match status" value="1"/>
</dbReference>
<proteinExistence type="inferred from homology"/>
<name>Q74DR0_GEOSL</name>
<dbReference type="PANTHER" id="PTHR12151:SF25">
    <property type="entry name" value="LINALOOL DEHYDRATASE_ISOMERASE DOMAIN-CONTAINING PROTEIN"/>
    <property type="match status" value="1"/>
</dbReference>
<dbReference type="AlphaFoldDB" id="Q74DR0"/>
<organism evidence="7 8">
    <name type="scientific">Geobacter sulfurreducens (strain ATCC 51573 / DSM 12127 / PCA)</name>
    <dbReference type="NCBI Taxonomy" id="243231"/>
    <lineage>
        <taxon>Bacteria</taxon>
        <taxon>Pseudomonadati</taxon>
        <taxon>Thermodesulfobacteriota</taxon>
        <taxon>Desulfuromonadia</taxon>
        <taxon>Geobacterales</taxon>
        <taxon>Geobacteraceae</taxon>
        <taxon>Geobacter</taxon>
    </lineage>
</organism>
<feature type="binding site" evidence="3">
    <location>
        <position position="76"/>
    </location>
    <ligand>
        <name>Cu cation</name>
        <dbReference type="ChEBI" id="CHEBI:23378"/>
    </ligand>
</feature>
<gene>
    <name evidence="7" type="ordered locus">GSU1255</name>
</gene>
<dbReference type="eggNOG" id="COG1999">
    <property type="taxonomic scope" value="Bacteria"/>
</dbReference>
<evidence type="ECO:0000259" key="6">
    <source>
        <dbReference type="PROSITE" id="PS51352"/>
    </source>
</evidence>
<evidence type="ECO:0000256" key="3">
    <source>
        <dbReference type="PIRSR" id="PIRSR603782-1"/>
    </source>
</evidence>
<dbReference type="InterPro" id="IPR013766">
    <property type="entry name" value="Thioredoxin_domain"/>
</dbReference>
<dbReference type="Gene3D" id="3.40.30.10">
    <property type="entry name" value="Glutaredoxin"/>
    <property type="match status" value="1"/>
</dbReference>
<feature type="chain" id="PRO_5004286357" evidence="5">
    <location>
        <begin position="27"/>
        <end position="194"/>
    </location>
</feature>
<evidence type="ECO:0000256" key="4">
    <source>
        <dbReference type="PIRSR" id="PIRSR603782-2"/>
    </source>
</evidence>
<reference evidence="7 8" key="1">
    <citation type="journal article" date="2003" name="Science">
        <title>Genome of Geobacter sulfurreducens: metal reduction in subsurface environments.</title>
        <authorList>
            <person name="Methe B.A."/>
            <person name="Nelson K.E."/>
            <person name="Eisen J.A."/>
            <person name="Paulsen I.T."/>
            <person name="Nelson W."/>
            <person name="Heidelberg J.F."/>
            <person name="Wu D."/>
            <person name="Wu M."/>
            <person name="Ward N."/>
            <person name="Beanan M.J."/>
            <person name="Dodson R.J."/>
            <person name="Madupu R."/>
            <person name="Brinkac L.M."/>
            <person name="Daugherty S.C."/>
            <person name="DeBoy R.T."/>
            <person name="Durkin A.S."/>
            <person name="Gwinn M."/>
            <person name="Kolonay J.F."/>
            <person name="Sullivan S.A."/>
            <person name="Haft D.H."/>
            <person name="Selengut J."/>
            <person name="Davidsen T.M."/>
            <person name="Zafar N."/>
            <person name="White O."/>
            <person name="Tran B."/>
            <person name="Romero C."/>
            <person name="Forberger H.A."/>
            <person name="Weidman J."/>
            <person name="Khouri H."/>
            <person name="Feldblyum T.V."/>
            <person name="Utterback T.R."/>
            <person name="Van Aken S.E."/>
            <person name="Lovley D.R."/>
            <person name="Fraser C.M."/>
        </authorList>
    </citation>
    <scope>NUCLEOTIDE SEQUENCE [LARGE SCALE GENOMIC DNA]</scope>
    <source>
        <strain evidence="8">ATCC 51573 / DSM 12127 / PCA</strain>
    </source>
</reference>
<dbReference type="InterPro" id="IPR003782">
    <property type="entry name" value="SCO1/SenC"/>
</dbReference>
<evidence type="ECO:0000256" key="5">
    <source>
        <dbReference type="SAM" id="SignalP"/>
    </source>
</evidence>
<comment type="similarity">
    <text evidence="1">Belongs to the SCO1/2 family.</text>
</comment>
<dbReference type="InterPro" id="IPR036249">
    <property type="entry name" value="Thioredoxin-like_sf"/>
</dbReference>
<dbReference type="SUPFAM" id="SSF52833">
    <property type="entry name" value="Thioredoxin-like"/>
    <property type="match status" value="1"/>
</dbReference>
<feature type="disulfide bond" description="Redox-active" evidence="4">
    <location>
        <begin position="72"/>
        <end position="76"/>
    </location>
</feature>
<dbReference type="GO" id="GO:0046872">
    <property type="term" value="F:metal ion binding"/>
    <property type="evidence" value="ECO:0007669"/>
    <property type="project" value="UniProtKB-KW"/>
</dbReference>
<dbReference type="PATRIC" id="fig|243231.5.peg.1250"/>
<dbReference type="InParanoid" id="Q74DR0"/>
<dbReference type="SMR" id="Q74DR0"/>
<reference evidence="7 8" key="2">
    <citation type="journal article" date="2012" name="BMC Genomics">
        <title>Comparative genomic analysis of Geobacter sulfurreducens KN400, a strain with enhanced capacity for extracellular electron transfer and electricity production.</title>
        <authorList>
            <person name="Butler J.E."/>
            <person name="Young N.D."/>
            <person name="Aklujkar M."/>
            <person name="Lovley D.R."/>
        </authorList>
    </citation>
    <scope>NUCLEOTIDE SEQUENCE [LARGE SCALE GENOMIC DNA]</scope>
    <source>
        <strain evidence="8">ATCC 51573 / DSM 12127 / PCA</strain>
    </source>
</reference>
<keyword evidence="3" id="KW-0479">Metal-binding</keyword>
<keyword evidence="2 3" id="KW-0186">Copper</keyword>
<feature type="signal peptide" evidence="5">
    <location>
        <begin position="1"/>
        <end position="26"/>
    </location>
</feature>
<evidence type="ECO:0000313" key="8">
    <source>
        <dbReference type="Proteomes" id="UP000000577"/>
    </source>
</evidence>